<dbReference type="SUPFAM" id="SSF55729">
    <property type="entry name" value="Acyl-CoA N-acyltransferases (Nat)"/>
    <property type="match status" value="1"/>
</dbReference>
<evidence type="ECO:0000256" key="2">
    <source>
        <dbReference type="ARBA" id="ARBA00023315"/>
    </source>
</evidence>
<dbReference type="InterPro" id="IPR000182">
    <property type="entry name" value="GNAT_dom"/>
</dbReference>
<dbReference type="InterPro" id="IPR050832">
    <property type="entry name" value="Bact_Acetyltransf"/>
</dbReference>
<accession>A0A849VLA2</accession>
<dbReference type="Pfam" id="PF00583">
    <property type="entry name" value="Acetyltransf_1"/>
    <property type="match status" value="1"/>
</dbReference>
<sequence>MKVKVINIIQPEQIRSLQFQLIELLGACINEGASLGFYAPADAKRLTSYWQGVEASVAQKKRSLYAIFHDDMLIASVQLVPCQKQNGQHRAEVEKLVVHPQVQRQGLARKLMAALEADALQQGIKLLFLDTQTGDKSELFYQALGYSKSGEIPKFVTDSNGTFSSTSYYYKLL</sequence>
<evidence type="ECO:0000313" key="5">
    <source>
        <dbReference type="Proteomes" id="UP000586305"/>
    </source>
</evidence>
<dbReference type="Gene3D" id="3.40.630.30">
    <property type="match status" value="1"/>
</dbReference>
<reference evidence="4 5" key="1">
    <citation type="submission" date="2020-04" db="EMBL/GenBank/DDBJ databases">
        <title>Pseudoalteromonas caenipelagi sp. nov., isolated from a tidal flat.</title>
        <authorList>
            <person name="Park S."/>
            <person name="Yoon J.-H."/>
        </authorList>
    </citation>
    <scope>NUCLEOTIDE SEQUENCE [LARGE SCALE GENOMIC DNA]</scope>
    <source>
        <strain evidence="4 5">JBTF-M23</strain>
    </source>
</reference>
<gene>
    <name evidence="4" type="ORF">HG263_18740</name>
</gene>
<evidence type="ECO:0000313" key="4">
    <source>
        <dbReference type="EMBL" id="NOU52544.1"/>
    </source>
</evidence>
<dbReference type="AlphaFoldDB" id="A0A849VLA2"/>
<evidence type="ECO:0000256" key="1">
    <source>
        <dbReference type="ARBA" id="ARBA00022679"/>
    </source>
</evidence>
<comment type="caution">
    <text evidence="4">The sequence shown here is derived from an EMBL/GenBank/DDBJ whole genome shotgun (WGS) entry which is preliminary data.</text>
</comment>
<dbReference type="Proteomes" id="UP000586305">
    <property type="component" value="Unassembled WGS sequence"/>
</dbReference>
<dbReference type="CDD" id="cd04301">
    <property type="entry name" value="NAT_SF"/>
    <property type="match status" value="1"/>
</dbReference>
<keyword evidence="2" id="KW-0012">Acyltransferase</keyword>
<dbReference type="PROSITE" id="PS51186">
    <property type="entry name" value="GNAT"/>
    <property type="match status" value="1"/>
</dbReference>
<dbReference type="InterPro" id="IPR016181">
    <property type="entry name" value="Acyl_CoA_acyltransferase"/>
</dbReference>
<feature type="domain" description="N-acetyltransferase" evidence="3">
    <location>
        <begin position="12"/>
        <end position="173"/>
    </location>
</feature>
<organism evidence="4 5">
    <name type="scientific">Pseudoalteromonas caenipelagi</name>
    <dbReference type="NCBI Taxonomy" id="2726988"/>
    <lineage>
        <taxon>Bacteria</taxon>
        <taxon>Pseudomonadati</taxon>
        <taxon>Pseudomonadota</taxon>
        <taxon>Gammaproteobacteria</taxon>
        <taxon>Alteromonadales</taxon>
        <taxon>Pseudoalteromonadaceae</taxon>
        <taxon>Pseudoalteromonas</taxon>
    </lineage>
</organism>
<proteinExistence type="predicted"/>
<keyword evidence="1 4" id="KW-0808">Transferase</keyword>
<evidence type="ECO:0000259" key="3">
    <source>
        <dbReference type="PROSITE" id="PS51186"/>
    </source>
</evidence>
<name>A0A849VLA2_9GAMM</name>
<dbReference type="EMBL" id="JABBPG010000010">
    <property type="protein sequence ID" value="NOU52544.1"/>
    <property type="molecule type" value="Genomic_DNA"/>
</dbReference>
<dbReference type="PANTHER" id="PTHR43877">
    <property type="entry name" value="AMINOALKYLPHOSPHONATE N-ACETYLTRANSFERASE-RELATED-RELATED"/>
    <property type="match status" value="1"/>
</dbReference>
<protein>
    <submittedName>
        <fullName evidence="4">GNAT family N-acetyltransferase</fullName>
    </submittedName>
</protein>
<dbReference type="RefSeq" id="WP_171627604.1">
    <property type="nucleotide sequence ID" value="NZ_JABBPG010000010.1"/>
</dbReference>
<keyword evidence="5" id="KW-1185">Reference proteome</keyword>
<dbReference type="GO" id="GO:0016747">
    <property type="term" value="F:acyltransferase activity, transferring groups other than amino-acyl groups"/>
    <property type="evidence" value="ECO:0007669"/>
    <property type="project" value="InterPro"/>
</dbReference>